<sequence length="164" mass="18428">MKILKIVFVLLMLTGVKVWAQQPTSIDARLQGTWHIRSVTATYSHMQTGALLQQKEITASDSIQLLSGSIFLRLEFAGNECTAKQAYSRQTWSCTSRDTGVLEFKQLLLGPAKAPNDPQQQQPLRWPYRFDQTGQLTSGPFTIGYMDASGKPVKVLYSCHYIKD</sequence>
<keyword evidence="3" id="KW-1185">Reference proteome</keyword>
<dbReference type="AlphaFoldDB" id="A0A847SN09"/>
<feature type="chain" id="PRO_5032302805" description="Lipocalin-like domain-containing protein" evidence="1">
    <location>
        <begin position="21"/>
        <end position="164"/>
    </location>
</feature>
<protein>
    <recommendedName>
        <fullName evidence="4">Lipocalin-like domain-containing protein</fullName>
    </recommendedName>
</protein>
<organism evidence="2 3">
    <name type="scientific">Chitinophaga eiseniae</name>
    <dbReference type="NCBI Taxonomy" id="634771"/>
    <lineage>
        <taxon>Bacteria</taxon>
        <taxon>Pseudomonadati</taxon>
        <taxon>Bacteroidota</taxon>
        <taxon>Chitinophagia</taxon>
        <taxon>Chitinophagales</taxon>
        <taxon>Chitinophagaceae</taxon>
        <taxon>Chitinophaga</taxon>
    </lineage>
</organism>
<gene>
    <name evidence="2" type="ORF">HGH91_21425</name>
</gene>
<proteinExistence type="predicted"/>
<dbReference type="EMBL" id="JABAHZ010000005">
    <property type="protein sequence ID" value="NLR81203.1"/>
    <property type="molecule type" value="Genomic_DNA"/>
</dbReference>
<evidence type="ECO:0000313" key="2">
    <source>
        <dbReference type="EMBL" id="NLR81203.1"/>
    </source>
</evidence>
<keyword evidence="1" id="KW-0732">Signal</keyword>
<evidence type="ECO:0008006" key="4">
    <source>
        <dbReference type="Google" id="ProtNLM"/>
    </source>
</evidence>
<name>A0A847SN09_9BACT</name>
<evidence type="ECO:0000256" key="1">
    <source>
        <dbReference type="SAM" id="SignalP"/>
    </source>
</evidence>
<comment type="caution">
    <text evidence="2">The sequence shown here is derived from an EMBL/GenBank/DDBJ whole genome shotgun (WGS) entry which is preliminary data.</text>
</comment>
<dbReference type="RefSeq" id="WP_168740848.1">
    <property type="nucleotide sequence ID" value="NZ_JABAHZ010000005.1"/>
</dbReference>
<feature type="signal peptide" evidence="1">
    <location>
        <begin position="1"/>
        <end position="20"/>
    </location>
</feature>
<accession>A0A847SN09</accession>
<reference evidence="2 3" key="1">
    <citation type="submission" date="2020-04" db="EMBL/GenBank/DDBJ databases">
        <authorList>
            <person name="Yin C."/>
        </authorList>
    </citation>
    <scope>NUCLEOTIDE SEQUENCE [LARGE SCALE GENOMIC DNA]</scope>
    <source>
        <strain evidence="2 3">Ak56</strain>
    </source>
</reference>
<dbReference type="Proteomes" id="UP000552864">
    <property type="component" value="Unassembled WGS sequence"/>
</dbReference>
<evidence type="ECO:0000313" key="3">
    <source>
        <dbReference type="Proteomes" id="UP000552864"/>
    </source>
</evidence>